<dbReference type="Proteomes" id="UP000019471">
    <property type="component" value="Unassembled WGS sequence"/>
</dbReference>
<dbReference type="HOGENOM" id="CLU_009834_7_2_1"/>
<dbReference type="InterPro" id="IPR029045">
    <property type="entry name" value="ClpP/crotonase-like_dom_sf"/>
</dbReference>
<keyword evidence="4" id="KW-1185">Reference proteome</keyword>
<dbReference type="eggNOG" id="KOG1680">
    <property type="taxonomic scope" value="Eukaryota"/>
</dbReference>
<evidence type="ECO:0000313" key="4">
    <source>
        <dbReference type="Proteomes" id="UP000019471"/>
    </source>
</evidence>
<dbReference type="RefSeq" id="XP_007747275.1">
    <property type="nucleotide sequence ID" value="XM_007749085.1"/>
</dbReference>
<evidence type="ECO:0000256" key="1">
    <source>
        <dbReference type="ARBA" id="ARBA00005254"/>
    </source>
</evidence>
<dbReference type="Pfam" id="PF00378">
    <property type="entry name" value="ECH_1"/>
    <property type="match status" value="1"/>
</dbReference>
<proteinExistence type="inferred from homology"/>
<dbReference type="Gene3D" id="3.90.226.10">
    <property type="entry name" value="2-enoyl-CoA Hydratase, Chain A, domain 1"/>
    <property type="match status" value="1"/>
</dbReference>
<dbReference type="STRING" id="1182543.W9XE52"/>
<dbReference type="InterPro" id="IPR051053">
    <property type="entry name" value="ECH/Chromodomain_protein"/>
</dbReference>
<dbReference type="GeneID" id="19193202"/>
<comment type="caution">
    <text evidence="3">The sequence shown here is derived from an EMBL/GenBank/DDBJ whole genome shotgun (WGS) entry which is preliminary data.</text>
</comment>
<reference evidence="3 4" key="1">
    <citation type="submission" date="2013-03" db="EMBL/GenBank/DDBJ databases">
        <title>The Genome Sequence of Cladophialophora psammophila CBS 110553.</title>
        <authorList>
            <consortium name="The Broad Institute Genomics Platform"/>
            <person name="Cuomo C."/>
            <person name="de Hoog S."/>
            <person name="Gorbushina A."/>
            <person name="Walker B."/>
            <person name="Young S.K."/>
            <person name="Zeng Q."/>
            <person name="Gargeya S."/>
            <person name="Fitzgerald M."/>
            <person name="Haas B."/>
            <person name="Abouelleil A."/>
            <person name="Allen A.W."/>
            <person name="Alvarado L."/>
            <person name="Arachchi H.M."/>
            <person name="Berlin A.M."/>
            <person name="Chapman S.B."/>
            <person name="Gainer-Dewar J."/>
            <person name="Goldberg J."/>
            <person name="Griggs A."/>
            <person name="Gujja S."/>
            <person name="Hansen M."/>
            <person name="Howarth C."/>
            <person name="Imamovic A."/>
            <person name="Ireland A."/>
            <person name="Larimer J."/>
            <person name="McCowan C."/>
            <person name="Murphy C."/>
            <person name="Pearson M."/>
            <person name="Poon T.W."/>
            <person name="Priest M."/>
            <person name="Roberts A."/>
            <person name="Saif S."/>
            <person name="Shea T."/>
            <person name="Sisk P."/>
            <person name="Sykes S."/>
            <person name="Wortman J."/>
            <person name="Nusbaum C."/>
            <person name="Birren B."/>
        </authorList>
    </citation>
    <scope>NUCLEOTIDE SEQUENCE [LARGE SCALE GENOMIC DNA]</scope>
    <source>
        <strain evidence="3 4">CBS 110553</strain>
    </source>
</reference>
<dbReference type="AlphaFoldDB" id="W9XE52"/>
<dbReference type="SUPFAM" id="SSF52096">
    <property type="entry name" value="ClpP/crotonase"/>
    <property type="match status" value="1"/>
</dbReference>
<dbReference type="CDD" id="cd06558">
    <property type="entry name" value="crotonase-like"/>
    <property type="match status" value="1"/>
</dbReference>
<feature type="compositionally biased region" description="Basic and acidic residues" evidence="2">
    <location>
        <begin position="312"/>
        <end position="325"/>
    </location>
</feature>
<feature type="region of interest" description="Disordered" evidence="2">
    <location>
        <begin position="292"/>
        <end position="325"/>
    </location>
</feature>
<dbReference type="InterPro" id="IPR001753">
    <property type="entry name" value="Enoyl-CoA_hydra/iso"/>
</dbReference>
<organism evidence="3 4">
    <name type="scientific">Cladophialophora psammophila CBS 110553</name>
    <dbReference type="NCBI Taxonomy" id="1182543"/>
    <lineage>
        <taxon>Eukaryota</taxon>
        <taxon>Fungi</taxon>
        <taxon>Dikarya</taxon>
        <taxon>Ascomycota</taxon>
        <taxon>Pezizomycotina</taxon>
        <taxon>Eurotiomycetes</taxon>
        <taxon>Chaetothyriomycetidae</taxon>
        <taxon>Chaetothyriales</taxon>
        <taxon>Herpotrichiellaceae</taxon>
        <taxon>Cladophialophora</taxon>
    </lineage>
</organism>
<comment type="similarity">
    <text evidence="1">Belongs to the enoyl-CoA hydratase/isomerase family.</text>
</comment>
<sequence>MPPRPHPPLQIPDSYATLPLKQIKVSHVPESSPTPTPVLIITLNRPQKHNAFTDQMREDMERVYELIDIDPRVKVVVLTGAGRSFCAGADLEIGFLGARDETGQVKNPKTERDVDHRDGGGRTSLAIHHCSKPTIAAIQGAAVGVGITMCLPACIRIAYAKAKIGFVFSRRGIIMEACSSYFLPRLIGHSRALHLTTTGAVYPADSPLFGTLFSETCPTPEATLARALELADEVAKNTSTVSTKVMRELMYRGADSAEGAHLLDSRIIHGLFGSKDNVEGVESFLQKRPVNFTGQVPQDAPDGYPWWNQIDVGEKRPDPRGKPKL</sequence>
<gene>
    <name evidence="3" type="ORF">A1O5_08503</name>
</gene>
<dbReference type="PANTHER" id="PTHR43684:SF4">
    <property type="entry name" value="ENOYL-COA HYDRATASE_ISOMERASE FAMILY PROTEIN (AFU_ORTHOLOGUE AFUA_1G01890)"/>
    <property type="match status" value="1"/>
</dbReference>
<dbReference type="OrthoDB" id="2018133at2759"/>
<protein>
    <submittedName>
        <fullName evidence="3">Enoyl-CoA hydratase</fullName>
    </submittedName>
</protein>
<dbReference type="EMBL" id="AMGX01000013">
    <property type="protein sequence ID" value="EXJ68709.1"/>
    <property type="molecule type" value="Genomic_DNA"/>
</dbReference>
<dbReference type="PANTHER" id="PTHR43684">
    <property type="match status" value="1"/>
</dbReference>
<evidence type="ECO:0000313" key="3">
    <source>
        <dbReference type="EMBL" id="EXJ68709.1"/>
    </source>
</evidence>
<accession>W9XE52</accession>
<name>W9XE52_9EURO</name>
<evidence type="ECO:0000256" key="2">
    <source>
        <dbReference type="SAM" id="MobiDB-lite"/>
    </source>
</evidence>